<evidence type="ECO:0000313" key="2">
    <source>
        <dbReference type="Proteomes" id="UP000790709"/>
    </source>
</evidence>
<sequence length="88" mass="9737">MVSAPVSRFSCWSYLAMRDGVVITPSLVIILWCVIYSYLPPGNFLLTATFVGEADPALFGDVPFQAAVHLLPRITFLHQIPLRFLPSA</sequence>
<accession>A0ACB8B6A9</accession>
<proteinExistence type="predicted"/>
<dbReference type="EMBL" id="MU266532">
    <property type="protein sequence ID" value="KAH7921315.1"/>
    <property type="molecule type" value="Genomic_DNA"/>
</dbReference>
<name>A0ACB8B6A9_9AGAM</name>
<reference evidence="1" key="1">
    <citation type="journal article" date="2021" name="New Phytol.">
        <title>Evolutionary innovations through gain and loss of genes in the ectomycorrhizal Boletales.</title>
        <authorList>
            <person name="Wu G."/>
            <person name="Miyauchi S."/>
            <person name="Morin E."/>
            <person name="Kuo A."/>
            <person name="Drula E."/>
            <person name="Varga T."/>
            <person name="Kohler A."/>
            <person name="Feng B."/>
            <person name="Cao Y."/>
            <person name="Lipzen A."/>
            <person name="Daum C."/>
            <person name="Hundley H."/>
            <person name="Pangilinan J."/>
            <person name="Johnson J."/>
            <person name="Barry K."/>
            <person name="LaButti K."/>
            <person name="Ng V."/>
            <person name="Ahrendt S."/>
            <person name="Min B."/>
            <person name="Choi I.G."/>
            <person name="Park H."/>
            <person name="Plett J.M."/>
            <person name="Magnuson J."/>
            <person name="Spatafora J.W."/>
            <person name="Nagy L.G."/>
            <person name="Henrissat B."/>
            <person name="Grigoriev I.V."/>
            <person name="Yang Z.L."/>
            <person name="Xu J."/>
            <person name="Martin F.M."/>
        </authorList>
    </citation>
    <scope>NUCLEOTIDE SEQUENCE</scope>
    <source>
        <strain evidence="1">KUC20120723A-06</strain>
    </source>
</reference>
<gene>
    <name evidence="1" type="ORF">BV22DRAFT_1038782</name>
</gene>
<keyword evidence="2" id="KW-1185">Reference proteome</keyword>
<evidence type="ECO:0000313" key="1">
    <source>
        <dbReference type="EMBL" id="KAH7921315.1"/>
    </source>
</evidence>
<protein>
    <submittedName>
        <fullName evidence="1">Uncharacterized protein</fullName>
    </submittedName>
</protein>
<comment type="caution">
    <text evidence="1">The sequence shown here is derived from an EMBL/GenBank/DDBJ whole genome shotgun (WGS) entry which is preliminary data.</text>
</comment>
<organism evidence="1 2">
    <name type="scientific">Leucogyrophana mollusca</name>
    <dbReference type="NCBI Taxonomy" id="85980"/>
    <lineage>
        <taxon>Eukaryota</taxon>
        <taxon>Fungi</taxon>
        <taxon>Dikarya</taxon>
        <taxon>Basidiomycota</taxon>
        <taxon>Agaricomycotina</taxon>
        <taxon>Agaricomycetes</taxon>
        <taxon>Agaricomycetidae</taxon>
        <taxon>Boletales</taxon>
        <taxon>Boletales incertae sedis</taxon>
        <taxon>Leucogyrophana</taxon>
    </lineage>
</organism>
<dbReference type="Proteomes" id="UP000790709">
    <property type="component" value="Unassembled WGS sequence"/>
</dbReference>